<dbReference type="AlphaFoldDB" id="A0A4Q0SWF1"/>
<protein>
    <submittedName>
        <fullName evidence="3">Epoxide hydrolase</fullName>
    </submittedName>
</protein>
<evidence type="ECO:0000259" key="2">
    <source>
        <dbReference type="Pfam" id="PF00561"/>
    </source>
</evidence>
<dbReference type="InterPro" id="IPR000073">
    <property type="entry name" value="AB_hydrolase_1"/>
</dbReference>
<dbReference type="PRINTS" id="PR00412">
    <property type="entry name" value="EPOXHYDRLASE"/>
</dbReference>
<reference evidence="4" key="2">
    <citation type="submission" date="2019-02" db="EMBL/GenBank/DDBJ databases">
        <title>Granulicella sibirica sp. nov., a psychrotolerant acidobacterium isolated from an organic soil layer in forested tundra, West Siberia.</title>
        <authorList>
            <person name="Oshkin I.Y."/>
            <person name="Kulichevskaya I.S."/>
            <person name="Rijpstra W.I.C."/>
            <person name="Sinninghe Damste J.S."/>
            <person name="Rakitin A.L."/>
            <person name="Ravin N.V."/>
            <person name="Dedysh S.N."/>
        </authorList>
    </citation>
    <scope>NUCLEOTIDE SEQUENCE [LARGE SCALE GENOMIC DNA]</scope>
    <source>
        <strain evidence="4">AF10</strain>
    </source>
</reference>
<accession>A0A4Q0SWF1</accession>
<dbReference type="InterPro" id="IPR029058">
    <property type="entry name" value="AB_hydrolase_fold"/>
</dbReference>
<evidence type="ECO:0000256" key="1">
    <source>
        <dbReference type="ARBA" id="ARBA00022801"/>
    </source>
</evidence>
<keyword evidence="1 3" id="KW-0378">Hydrolase</keyword>
<dbReference type="GO" id="GO:0016787">
    <property type="term" value="F:hydrolase activity"/>
    <property type="evidence" value="ECO:0007669"/>
    <property type="project" value="UniProtKB-KW"/>
</dbReference>
<dbReference type="OrthoDB" id="9773293at2"/>
<sequence>MTDQNVNKVAGFRRETAIVNGTRLHYWVGGNPHGIPVLLWHGFLGTAHSWYKVMPLLAEAGYAVLAPDMRGYGDSDKPPGTSGYDARALGEEFRALAKELEFGNGRKLFLIAHDMGALPALLWAADQPTEVAGLVYMEVPTMLEEFLTKVIVYTPEAAAKGSMWWWLLPLAPGVPERLIVGNERAFLSWFYERATVDKNSITEESIRETLRTFSGAEGVLGSMGIYRAAFTTIEQTTPLKKDKVKIPILAIGGEKGLGTKVAEMVEAVASDVTGKTISSCGHFVPEEEPVQMVKLFQEFAAKVK</sequence>
<dbReference type="Gene3D" id="3.40.50.1820">
    <property type="entry name" value="alpha/beta hydrolase"/>
    <property type="match status" value="1"/>
</dbReference>
<dbReference type="Pfam" id="PF00561">
    <property type="entry name" value="Abhydrolase_1"/>
    <property type="match status" value="1"/>
</dbReference>
<dbReference type="SUPFAM" id="SSF53474">
    <property type="entry name" value="alpha/beta-Hydrolases"/>
    <property type="match status" value="1"/>
</dbReference>
<name>A0A4Q0SWF1_9BACT</name>
<gene>
    <name evidence="3" type="ORF">GRAN_2302</name>
</gene>
<feature type="domain" description="AB hydrolase-1" evidence="2">
    <location>
        <begin position="36"/>
        <end position="289"/>
    </location>
</feature>
<evidence type="ECO:0000313" key="3">
    <source>
        <dbReference type="EMBL" id="RXH55445.1"/>
    </source>
</evidence>
<keyword evidence="4" id="KW-1185">Reference proteome</keyword>
<organism evidence="3 4">
    <name type="scientific">Granulicella sibirica</name>
    <dbReference type="NCBI Taxonomy" id="2479048"/>
    <lineage>
        <taxon>Bacteria</taxon>
        <taxon>Pseudomonadati</taxon>
        <taxon>Acidobacteriota</taxon>
        <taxon>Terriglobia</taxon>
        <taxon>Terriglobales</taxon>
        <taxon>Acidobacteriaceae</taxon>
        <taxon>Granulicella</taxon>
    </lineage>
</organism>
<dbReference type="Proteomes" id="UP000289437">
    <property type="component" value="Unassembled WGS sequence"/>
</dbReference>
<dbReference type="PANTHER" id="PTHR43329">
    <property type="entry name" value="EPOXIDE HYDROLASE"/>
    <property type="match status" value="1"/>
</dbReference>
<comment type="caution">
    <text evidence="3">The sequence shown here is derived from an EMBL/GenBank/DDBJ whole genome shotgun (WGS) entry which is preliminary data.</text>
</comment>
<dbReference type="PRINTS" id="PR00111">
    <property type="entry name" value="ABHYDROLASE"/>
</dbReference>
<evidence type="ECO:0000313" key="4">
    <source>
        <dbReference type="Proteomes" id="UP000289437"/>
    </source>
</evidence>
<dbReference type="InterPro" id="IPR000639">
    <property type="entry name" value="Epox_hydrolase-like"/>
</dbReference>
<proteinExistence type="predicted"/>
<dbReference type="EMBL" id="RDSM01000002">
    <property type="protein sequence ID" value="RXH55445.1"/>
    <property type="molecule type" value="Genomic_DNA"/>
</dbReference>
<reference evidence="3 4" key="1">
    <citation type="submission" date="2018-11" db="EMBL/GenBank/DDBJ databases">
        <authorList>
            <person name="Mardanov A.V."/>
            <person name="Ravin N.V."/>
            <person name="Dedysh S.N."/>
        </authorList>
    </citation>
    <scope>NUCLEOTIDE SEQUENCE [LARGE SCALE GENOMIC DNA]</scope>
    <source>
        <strain evidence="3 4">AF10</strain>
    </source>
</reference>
<dbReference type="RefSeq" id="WP_128913103.1">
    <property type="nucleotide sequence ID" value="NZ_RDSM01000002.1"/>
</dbReference>